<comment type="subcellular location">
    <subcellularLocation>
        <location evidence="1">Cell membrane</location>
        <topology evidence="1">Multi-pass membrane protein</topology>
    </subcellularLocation>
</comment>
<dbReference type="PANTHER" id="PTHR32024">
    <property type="entry name" value="TRK SYSTEM POTASSIUM UPTAKE PROTEIN TRKG-RELATED"/>
    <property type="match status" value="1"/>
</dbReference>
<accession>A0ABR5VCT9</accession>
<evidence type="ECO:0000256" key="6">
    <source>
        <dbReference type="ARBA" id="ARBA00023065"/>
    </source>
</evidence>
<proteinExistence type="predicted"/>
<dbReference type="Pfam" id="PF02386">
    <property type="entry name" value="TrkH"/>
    <property type="match status" value="1"/>
</dbReference>
<feature type="transmembrane region" description="Helical" evidence="8">
    <location>
        <begin position="125"/>
        <end position="149"/>
    </location>
</feature>
<feature type="transmembrane region" description="Helical" evidence="8">
    <location>
        <begin position="359"/>
        <end position="380"/>
    </location>
</feature>
<comment type="caution">
    <text evidence="9">The sequence shown here is derived from an EMBL/GenBank/DDBJ whole genome shotgun (WGS) entry which is preliminary data.</text>
</comment>
<name>A0ABR5VCT9_9CORY</name>
<dbReference type="InterPro" id="IPR003445">
    <property type="entry name" value="Cat_transpt"/>
</dbReference>
<evidence type="ECO:0000256" key="3">
    <source>
        <dbReference type="ARBA" id="ARBA00022475"/>
    </source>
</evidence>
<evidence type="ECO:0000256" key="7">
    <source>
        <dbReference type="ARBA" id="ARBA00023136"/>
    </source>
</evidence>
<evidence type="ECO:0000256" key="5">
    <source>
        <dbReference type="ARBA" id="ARBA00022989"/>
    </source>
</evidence>
<dbReference type="Proteomes" id="UP000070339">
    <property type="component" value="Unassembled WGS sequence"/>
</dbReference>
<keyword evidence="4 8" id="KW-0812">Transmembrane</keyword>
<keyword evidence="3" id="KW-1003">Cell membrane</keyword>
<feature type="transmembrane region" description="Helical" evidence="8">
    <location>
        <begin position="74"/>
        <end position="98"/>
    </location>
</feature>
<feature type="transmembrane region" description="Helical" evidence="8">
    <location>
        <begin position="12"/>
        <end position="33"/>
    </location>
</feature>
<keyword evidence="2" id="KW-0813">Transport</keyword>
<keyword evidence="6" id="KW-0406">Ion transport</keyword>
<protein>
    <submittedName>
        <fullName evidence="9">Cation transport family protein</fullName>
    </submittedName>
</protein>
<evidence type="ECO:0000256" key="4">
    <source>
        <dbReference type="ARBA" id="ARBA00022692"/>
    </source>
</evidence>
<feature type="transmembrane region" description="Helical" evidence="8">
    <location>
        <begin position="307"/>
        <end position="339"/>
    </location>
</feature>
<keyword evidence="10" id="KW-1185">Reference proteome</keyword>
<evidence type="ECO:0000256" key="1">
    <source>
        <dbReference type="ARBA" id="ARBA00004651"/>
    </source>
</evidence>
<feature type="transmembrane region" description="Helical" evidence="8">
    <location>
        <begin position="240"/>
        <end position="259"/>
    </location>
</feature>
<dbReference type="EMBL" id="LTEB01000009">
    <property type="protein sequence ID" value="KXU19257.1"/>
    <property type="molecule type" value="Genomic_DNA"/>
</dbReference>
<gene>
    <name evidence="9" type="ORF">WM41_0081</name>
</gene>
<dbReference type="PANTHER" id="PTHR32024:SF1">
    <property type="entry name" value="KTR SYSTEM POTASSIUM UPTAKE PROTEIN B"/>
    <property type="match status" value="1"/>
</dbReference>
<reference evidence="9 10" key="1">
    <citation type="journal article" date="2016" name="Int. J. Syst. Evol. Microbiol.">
        <title>Resolving the Complexity of Human Skin Metagenomes Using Single-Molecule Sequencing.</title>
        <authorList>
            <consortium name="NISC Comparative Sequencing Program"/>
            <person name="Tsai Y.C."/>
            <person name="Conlan S."/>
            <person name="Deming C."/>
            <person name="Segre J.A."/>
            <person name="Kong H.H."/>
            <person name="Korlach J."/>
            <person name="Oh J."/>
        </authorList>
    </citation>
    <scope>NUCLEOTIDE SEQUENCE [LARGE SCALE GENOMIC DNA]</scope>
    <source>
        <strain evidence="9 10">1B08</strain>
    </source>
</reference>
<evidence type="ECO:0000313" key="9">
    <source>
        <dbReference type="EMBL" id="KXU19257.1"/>
    </source>
</evidence>
<sequence length="455" mass="48531">MQNRSRIFGPARVTALGFFLLIMLGAFLLMLPFSTEGSQWTPPLHAFFTATSAVSLTGLIVEDTGTYWTPFGQVVIITLIQLGGLGIMSLASLSGMLLTGRISLKARRSTAAEGRPVAGGIRRTLLLTFLVTLVCEAAVAVLLALRLHFAHGVPVLRAMWEGVFHAISAFNNAGFSTYSDNMIGFNTDAWILLPVAFALIVGGLGYPMLAEIVRRIRGRIKLALRGRAPRVHHMSITARMTLVGTAILLFGGMTFFLVAEWSGVLADMPFGTKLLNSFFMSASPRTAGFNAIDYGHVHSITLMASDILMFIGGGSAGTAGGVKVTTTCVLVAAMAAEFLGREDTTIGKRRLPYSITRQALALTVAGAAVVMFGVGSLVVLNPQFSTDQITFEVLSAFATVGLSTGITASLTAPSQIILCFIMYLGRVGPTTLVAALAARTVTRHYRYPVERPFIG</sequence>
<evidence type="ECO:0000256" key="2">
    <source>
        <dbReference type="ARBA" id="ARBA00022448"/>
    </source>
</evidence>
<evidence type="ECO:0000313" key="10">
    <source>
        <dbReference type="Proteomes" id="UP000070339"/>
    </source>
</evidence>
<feature type="transmembrane region" description="Helical" evidence="8">
    <location>
        <begin position="189"/>
        <end position="209"/>
    </location>
</feature>
<evidence type="ECO:0000256" key="8">
    <source>
        <dbReference type="SAM" id="Phobius"/>
    </source>
</evidence>
<keyword evidence="7 8" id="KW-0472">Membrane</keyword>
<organism evidence="9 10">
    <name type="scientific">Corynebacterium simulans</name>
    <dbReference type="NCBI Taxonomy" id="146827"/>
    <lineage>
        <taxon>Bacteria</taxon>
        <taxon>Bacillati</taxon>
        <taxon>Actinomycetota</taxon>
        <taxon>Actinomycetes</taxon>
        <taxon>Mycobacteriales</taxon>
        <taxon>Corynebacteriaceae</taxon>
        <taxon>Corynebacterium</taxon>
    </lineage>
</organism>
<feature type="transmembrane region" description="Helical" evidence="8">
    <location>
        <begin position="400"/>
        <end position="424"/>
    </location>
</feature>
<keyword evidence="5 8" id="KW-1133">Transmembrane helix</keyword>